<sequence length="733" mass="78629">MVFYTRSRKGAAVAVITALAASAIVAAPASASAPRRRPWQDASYTPHPGDWRPYVLAPSSRDVKPASILKADPRQGKIEGRPESVLRGGGGSVRLTGAADRTGSPMLVIDFGKEVAGHVKVRVKGASSSRPGLRACFSESTRYMADEPGDNDGQGKIAPGCDTANIWNGFPGQPYTEDTDSHALPLDGKLPATVRDKQLRGGFRYVTLFLDGPGWVDVDGVSVDFTAASGQKDLDGYQGRFLSSDNLLNKIWYAGAYTVQINTGASDTAKSWPYVKGEGDHADAQVPFADPRKDVIYDGGKRDRIVWQGDLAVQAPVAYLSTNDVPAVENSLSSLAAQQLPDGYMPAESQVGQHNRDELRTYGEYVTWFVNNMHAHWLYTGDRSYLDKWWPALTKATAWLESVRAQDDKGLIAFDKAGSCGHYGYSDCGHETYVNALYVRNLAQMAELAKARGDAQAASTYAARSTSVKNAINDQLWDDKAGAYRLSREIPGAYPQDGNATAVLTGVADAERGERAMAYLRANNWDKYGSLTVSPKTPNASLPPFYAPLPSSFESDARLAGGDASGLDLIRTFWGHQLAEAPGTTFWEHMQPDGTPNLKQFSSLAHGWAAGPTITLTTRVLGVRPVTAGYSTWAVVPFAGDLTWAEGTVPTPRGGLAASWRKDRHGFRLTVRAPRGTGGRLAVPVTGSTRRVTLDGRTVWANGKATAHGVTITGGHVQIDGVGSGSHVLAAND</sequence>
<feature type="chain" id="PRO_5037093139" description="Alpha-L-rhamnosidase" evidence="2">
    <location>
        <begin position="32"/>
        <end position="733"/>
    </location>
</feature>
<dbReference type="Gene3D" id="2.60.420.10">
    <property type="entry name" value="Maltose phosphorylase, domain 3"/>
    <property type="match status" value="1"/>
</dbReference>
<dbReference type="InterPro" id="IPR008928">
    <property type="entry name" value="6-hairpin_glycosidase_sf"/>
</dbReference>
<dbReference type="GO" id="GO:0005975">
    <property type="term" value="P:carbohydrate metabolic process"/>
    <property type="evidence" value="ECO:0007669"/>
    <property type="project" value="InterPro"/>
</dbReference>
<dbReference type="Pfam" id="PF17389">
    <property type="entry name" value="Bac_rhamnosid6H"/>
    <property type="match status" value="1"/>
</dbReference>
<organism evidence="5 6">
    <name type="scientific">Actinomadura barringtoniae</name>
    <dbReference type="NCBI Taxonomy" id="1427535"/>
    <lineage>
        <taxon>Bacteria</taxon>
        <taxon>Bacillati</taxon>
        <taxon>Actinomycetota</taxon>
        <taxon>Actinomycetes</taxon>
        <taxon>Streptosporangiales</taxon>
        <taxon>Thermomonosporaceae</taxon>
        <taxon>Actinomadura</taxon>
    </lineage>
</organism>
<feature type="region of interest" description="Disordered" evidence="1">
    <location>
        <begin position="78"/>
        <end position="98"/>
    </location>
</feature>
<evidence type="ECO:0000259" key="3">
    <source>
        <dbReference type="Pfam" id="PF17389"/>
    </source>
</evidence>
<gene>
    <name evidence="5" type="ORF">J4573_28185</name>
</gene>
<evidence type="ECO:0000313" key="6">
    <source>
        <dbReference type="Proteomes" id="UP000669179"/>
    </source>
</evidence>
<dbReference type="PANTHER" id="PTHR34987:SF6">
    <property type="entry name" value="ALPHA-L-RHAMNOSIDASE SIX-HAIRPIN GLYCOSIDASE DOMAIN-CONTAINING PROTEIN"/>
    <property type="match status" value="1"/>
</dbReference>
<feature type="domain" description="Alpha-L-rhamnosidase six-hairpin glycosidase" evidence="3">
    <location>
        <begin position="294"/>
        <end position="519"/>
    </location>
</feature>
<evidence type="ECO:0000259" key="4">
    <source>
        <dbReference type="Pfam" id="PF17390"/>
    </source>
</evidence>
<dbReference type="InterPro" id="IPR035396">
    <property type="entry name" value="Bac_rhamnosid6H"/>
</dbReference>
<dbReference type="AlphaFoldDB" id="A0A939PF14"/>
<dbReference type="Gene3D" id="1.50.10.10">
    <property type="match status" value="1"/>
</dbReference>
<dbReference type="Proteomes" id="UP000669179">
    <property type="component" value="Unassembled WGS sequence"/>
</dbReference>
<dbReference type="InterPro" id="IPR035398">
    <property type="entry name" value="Bac_rhamnosid_C"/>
</dbReference>
<reference evidence="5" key="1">
    <citation type="submission" date="2021-03" db="EMBL/GenBank/DDBJ databases">
        <authorList>
            <person name="Kanchanasin P."/>
            <person name="Saeng-In P."/>
            <person name="Phongsopitanun W."/>
            <person name="Yuki M."/>
            <person name="Kudo T."/>
            <person name="Ohkuma M."/>
            <person name="Tanasupawat S."/>
        </authorList>
    </citation>
    <scope>NUCLEOTIDE SEQUENCE</scope>
    <source>
        <strain evidence="5">GKU 128</strain>
    </source>
</reference>
<evidence type="ECO:0008006" key="7">
    <source>
        <dbReference type="Google" id="ProtNLM"/>
    </source>
</evidence>
<dbReference type="EMBL" id="JAGEOJ010000012">
    <property type="protein sequence ID" value="MBO2451007.1"/>
    <property type="molecule type" value="Genomic_DNA"/>
</dbReference>
<feature type="domain" description="Alpha-L-rhamnosidase C-terminal" evidence="4">
    <location>
        <begin position="622"/>
        <end position="690"/>
    </location>
</feature>
<protein>
    <recommendedName>
        <fullName evidence="7">Alpha-L-rhamnosidase</fullName>
    </recommendedName>
</protein>
<evidence type="ECO:0000256" key="2">
    <source>
        <dbReference type="SAM" id="SignalP"/>
    </source>
</evidence>
<dbReference type="SUPFAM" id="SSF48208">
    <property type="entry name" value="Six-hairpin glycosidases"/>
    <property type="match status" value="1"/>
</dbReference>
<dbReference type="Pfam" id="PF17390">
    <property type="entry name" value="Bac_rhamnosid_C"/>
    <property type="match status" value="1"/>
</dbReference>
<comment type="caution">
    <text evidence="5">The sequence shown here is derived from an EMBL/GenBank/DDBJ whole genome shotgun (WGS) entry which is preliminary data.</text>
</comment>
<keyword evidence="2" id="KW-0732">Signal</keyword>
<feature type="signal peptide" evidence="2">
    <location>
        <begin position="1"/>
        <end position="31"/>
    </location>
</feature>
<keyword evidence="6" id="KW-1185">Reference proteome</keyword>
<evidence type="ECO:0000256" key="1">
    <source>
        <dbReference type="SAM" id="MobiDB-lite"/>
    </source>
</evidence>
<dbReference type="PANTHER" id="PTHR34987">
    <property type="entry name" value="C, PUTATIVE (AFU_ORTHOLOGUE AFUA_3G02880)-RELATED"/>
    <property type="match status" value="1"/>
</dbReference>
<proteinExistence type="predicted"/>
<dbReference type="InterPro" id="IPR012341">
    <property type="entry name" value="6hp_glycosidase-like_sf"/>
</dbReference>
<name>A0A939PF14_9ACTN</name>
<accession>A0A939PF14</accession>
<dbReference type="RefSeq" id="WP_208258917.1">
    <property type="nucleotide sequence ID" value="NZ_JAGEOJ010000012.1"/>
</dbReference>
<evidence type="ECO:0000313" key="5">
    <source>
        <dbReference type="EMBL" id="MBO2451007.1"/>
    </source>
</evidence>